<name>A0A9Q1I973_SYNKA</name>
<dbReference type="EMBL" id="JAINUF010000065">
    <property type="protein sequence ID" value="KAJ8331995.1"/>
    <property type="molecule type" value="Genomic_DNA"/>
</dbReference>
<protein>
    <submittedName>
        <fullName evidence="1">Uncharacterized protein</fullName>
    </submittedName>
</protein>
<proteinExistence type="predicted"/>
<evidence type="ECO:0000313" key="1">
    <source>
        <dbReference type="EMBL" id="KAJ8331995.1"/>
    </source>
</evidence>
<sequence length="146" mass="15063">MPPTTPTLQDTFIAPGPVAPPPGCGRCARAAGEGRTLMNTSPACLAVIYSAGPGPVLGRIVAKRPQSALSLLTPGGPFLCNSAVSDQERRTRCCLAFPGVSLEKPPGLAMLALAEGLVRDERAACWDPGPRIGLHVSLLITVPLLS</sequence>
<comment type="caution">
    <text evidence="1">The sequence shown here is derived from an EMBL/GenBank/DDBJ whole genome shotgun (WGS) entry which is preliminary data.</text>
</comment>
<dbReference type="Proteomes" id="UP001152622">
    <property type="component" value="Unassembled WGS sequence"/>
</dbReference>
<evidence type="ECO:0000313" key="2">
    <source>
        <dbReference type="Proteomes" id="UP001152622"/>
    </source>
</evidence>
<gene>
    <name evidence="1" type="ORF">SKAU_G00430250</name>
</gene>
<organism evidence="1 2">
    <name type="scientific">Synaphobranchus kaupii</name>
    <name type="common">Kaup's arrowtooth eel</name>
    <dbReference type="NCBI Taxonomy" id="118154"/>
    <lineage>
        <taxon>Eukaryota</taxon>
        <taxon>Metazoa</taxon>
        <taxon>Chordata</taxon>
        <taxon>Craniata</taxon>
        <taxon>Vertebrata</taxon>
        <taxon>Euteleostomi</taxon>
        <taxon>Actinopterygii</taxon>
        <taxon>Neopterygii</taxon>
        <taxon>Teleostei</taxon>
        <taxon>Anguilliformes</taxon>
        <taxon>Synaphobranchidae</taxon>
        <taxon>Synaphobranchus</taxon>
    </lineage>
</organism>
<accession>A0A9Q1I973</accession>
<dbReference type="AlphaFoldDB" id="A0A9Q1I973"/>
<reference evidence="1" key="1">
    <citation type="journal article" date="2023" name="Science">
        <title>Genome structures resolve the early diversification of teleost fishes.</title>
        <authorList>
            <person name="Parey E."/>
            <person name="Louis A."/>
            <person name="Montfort J."/>
            <person name="Bouchez O."/>
            <person name="Roques C."/>
            <person name="Iampietro C."/>
            <person name="Lluch J."/>
            <person name="Castinel A."/>
            <person name="Donnadieu C."/>
            <person name="Desvignes T."/>
            <person name="Floi Bucao C."/>
            <person name="Jouanno E."/>
            <person name="Wen M."/>
            <person name="Mejri S."/>
            <person name="Dirks R."/>
            <person name="Jansen H."/>
            <person name="Henkel C."/>
            <person name="Chen W.J."/>
            <person name="Zahm M."/>
            <person name="Cabau C."/>
            <person name="Klopp C."/>
            <person name="Thompson A.W."/>
            <person name="Robinson-Rechavi M."/>
            <person name="Braasch I."/>
            <person name="Lecointre G."/>
            <person name="Bobe J."/>
            <person name="Postlethwait J.H."/>
            <person name="Berthelot C."/>
            <person name="Roest Crollius H."/>
            <person name="Guiguen Y."/>
        </authorList>
    </citation>
    <scope>NUCLEOTIDE SEQUENCE</scope>
    <source>
        <strain evidence="1">WJC10195</strain>
    </source>
</reference>
<keyword evidence="2" id="KW-1185">Reference proteome</keyword>